<dbReference type="Gene3D" id="3.40.50.1010">
    <property type="entry name" value="5'-nuclease"/>
    <property type="match status" value="1"/>
</dbReference>
<evidence type="ECO:0000256" key="1">
    <source>
        <dbReference type="SAM" id="MobiDB-lite"/>
    </source>
</evidence>
<feature type="region of interest" description="Disordered" evidence="1">
    <location>
        <begin position="288"/>
        <end position="335"/>
    </location>
</feature>
<dbReference type="AlphaFoldDB" id="A0A7R9LFH3"/>
<dbReference type="PANTHER" id="PTHR16161:SF0">
    <property type="entry name" value="TRANSCRIPTIONAL PROTEIN SWT1"/>
    <property type="match status" value="1"/>
</dbReference>
<accession>A0A7R9LFH3</accession>
<dbReference type="GO" id="GO:0005634">
    <property type="term" value="C:nucleus"/>
    <property type="evidence" value="ECO:0007669"/>
    <property type="project" value="TreeGrafter"/>
</dbReference>
<feature type="domain" description="PIN" evidence="2">
    <location>
        <begin position="84"/>
        <end position="214"/>
    </location>
</feature>
<dbReference type="OrthoDB" id="548295at2759"/>
<reference evidence="3" key="1">
    <citation type="submission" date="2020-11" db="EMBL/GenBank/DDBJ databases">
        <authorList>
            <person name="Tran Van P."/>
        </authorList>
    </citation>
    <scope>NUCLEOTIDE SEQUENCE</scope>
</reference>
<dbReference type="InterPro" id="IPR029060">
    <property type="entry name" value="PIN-like_dom_sf"/>
</dbReference>
<sequence length="459" mass="52679">MDDIEMMDIEDSASQSTQYHHQLPHCPNTGVKRSLNVMNGSAKRLSPTLPALPQELRNVLKARRRVAPLKECPLDGNDSLNNRLVCVLDTNILVSHLNPLKQWIVCEEKRRQESYVKSVVIPWVVVQELDHLKTGRKHKGVVNVIHFINEQFNKTNGLVCGQNTQNKCKTHSKSREVKRIEEEVNDDKILNCCLDLSAFEDNVVLVTNDMNLCNKALMSGVNAINWNQLCHKYSINNDKRIGVEMDVNSSLKDQTIQSIDDNNSESKHKRSKSDANYRLSMTQFVDKSSAKSLSAGTTGTTETKSPVKQKSLRSGARSSLTPKSTPTNSSYRPNSCALERDDCPLKYDDWIRYRDECQIQLLAFVERIYKDIWDKDWQQMLDIDVNNASLKDIIRLIRKEWFANFSDRFNRDPSVKELIDRLHTNASKSDANYHIFYSHLKKFCLLCQQNLKQFSTKNG</sequence>
<dbReference type="Pfam" id="PF13638">
    <property type="entry name" value="PIN_4"/>
    <property type="match status" value="1"/>
</dbReference>
<dbReference type="PANTHER" id="PTHR16161">
    <property type="entry name" value="TRANSCRIPTIONAL PROTEIN SWT1"/>
    <property type="match status" value="1"/>
</dbReference>
<feature type="compositionally biased region" description="Acidic residues" evidence="1">
    <location>
        <begin position="1"/>
        <end position="11"/>
    </location>
</feature>
<protein>
    <recommendedName>
        <fullName evidence="2">PIN domain-containing protein</fullName>
    </recommendedName>
</protein>
<feature type="region of interest" description="Disordered" evidence="1">
    <location>
        <begin position="1"/>
        <end position="25"/>
    </location>
</feature>
<dbReference type="InterPro" id="IPR052626">
    <property type="entry name" value="SWT1_Regulator"/>
</dbReference>
<dbReference type="SMART" id="SM00670">
    <property type="entry name" value="PINc"/>
    <property type="match status" value="1"/>
</dbReference>
<feature type="compositionally biased region" description="Polar residues" evidence="1">
    <location>
        <begin position="316"/>
        <end position="333"/>
    </location>
</feature>
<gene>
    <name evidence="3" type="ORF">ONB1V03_LOCUS2710</name>
</gene>
<organism evidence="3">
    <name type="scientific">Oppiella nova</name>
    <dbReference type="NCBI Taxonomy" id="334625"/>
    <lineage>
        <taxon>Eukaryota</taxon>
        <taxon>Metazoa</taxon>
        <taxon>Ecdysozoa</taxon>
        <taxon>Arthropoda</taxon>
        <taxon>Chelicerata</taxon>
        <taxon>Arachnida</taxon>
        <taxon>Acari</taxon>
        <taxon>Acariformes</taxon>
        <taxon>Sarcoptiformes</taxon>
        <taxon>Oribatida</taxon>
        <taxon>Brachypylina</taxon>
        <taxon>Oppioidea</taxon>
        <taxon>Oppiidae</taxon>
        <taxon>Oppiella</taxon>
    </lineage>
</organism>
<evidence type="ECO:0000313" key="3">
    <source>
        <dbReference type="EMBL" id="CAD7640722.1"/>
    </source>
</evidence>
<evidence type="ECO:0000259" key="2">
    <source>
        <dbReference type="SMART" id="SM00670"/>
    </source>
</evidence>
<evidence type="ECO:0000313" key="4">
    <source>
        <dbReference type="Proteomes" id="UP000728032"/>
    </source>
</evidence>
<dbReference type="Proteomes" id="UP000728032">
    <property type="component" value="Unassembled WGS sequence"/>
</dbReference>
<feature type="compositionally biased region" description="Polar residues" evidence="1">
    <location>
        <begin position="288"/>
        <end position="308"/>
    </location>
</feature>
<dbReference type="EMBL" id="OC915502">
    <property type="protein sequence ID" value="CAD7640722.1"/>
    <property type="molecule type" value="Genomic_DNA"/>
</dbReference>
<dbReference type="InterPro" id="IPR002716">
    <property type="entry name" value="PIN_dom"/>
</dbReference>
<keyword evidence="4" id="KW-1185">Reference proteome</keyword>
<dbReference type="SUPFAM" id="SSF88723">
    <property type="entry name" value="PIN domain-like"/>
    <property type="match status" value="1"/>
</dbReference>
<proteinExistence type="predicted"/>
<dbReference type="EMBL" id="CAJPVJ010000677">
    <property type="protein sequence ID" value="CAG2163126.1"/>
    <property type="molecule type" value="Genomic_DNA"/>
</dbReference>
<name>A0A7R9LFH3_9ACAR</name>